<evidence type="ECO:0000313" key="1">
    <source>
        <dbReference type="EMBL" id="GAA4800753.1"/>
    </source>
</evidence>
<dbReference type="RefSeq" id="WP_345447387.1">
    <property type="nucleotide sequence ID" value="NZ_BAABKP010000007.1"/>
</dbReference>
<sequence length="190" mass="20557">MAEFSTPQELAAFITEAVEHHQGQAPLVVALDGRSGAGKTSLTSQLSALLSQRLPVGVFRLDDTYQGWEGLAPAVSRWQALSAEIVAGQTPGPWYGWDWAAGKPTGPHPFTATTQADCGVLLVEGVGALCGAHHLGIWVELSDSERQQRALRRDGETYRPYWDMWAAQEDAIITANAQVYATAAHLYQTP</sequence>
<protein>
    <submittedName>
        <fullName evidence="1">AAA family ATPase</fullName>
    </submittedName>
</protein>
<dbReference type="Gene3D" id="3.40.50.300">
    <property type="entry name" value="P-loop containing nucleotide triphosphate hydrolases"/>
    <property type="match status" value="1"/>
</dbReference>
<evidence type="ECO:0000313" key="2">
    <source>
        <dbReference type="Proteomes" id="UP001500187"/>
    </source>
</evidence>
<dbReference type="SUPFAM" id="SSF52540">
    <property type="entry name" value="P-loop containing nucleoside triphosphate hydrolases"/>
    <property type="match status" value="1"/>
</dbReference>
<gene>
    <name evidence="1" type="ORF">GCM10023352_21100</name>
</gene>
<reference evidence="2" key="1">
    <citation type="journal article" date="2019" name="Int. J. Syst. Evol. Microbiol.">
        <title>The Global Catalogue of Microorganisms (GCM) 10K type strain sequencing project: providing services to taxonomists for standard genome sequencing and annotation.</title>
        <authorList>
            <consortium name="The Broad Institute Genomics Platform"/>
            <consortium name="The Broad Institute Genome Sequencing Center for Infectious Disease"/>
            <person name="Wu L."/>
            <person name="Ma J."/>
        </authorList>
    </citation>
    <scope>NUCLEOTIDE SEQUENCE [LARGE SCALE GENOMIC DNA]</scope>
    <source>
        <strain evidence="2">JCM 18541</strain>
    </source>
</reference>
<dbReference type="Proteomes" id="UP001500187">
    <property type="component" value="Unassembled WGS sequence"/>
</dbReference>
<keyword evidence="2" id="KW-1185">Reference proteome</keyword>
<dbReference type="InterPro" id="IPR027417">
    <property type="entry name" value="P-loop_NTPase"/>
</dbReference>
<accession>A0ABP9BXU1</accession>
<comment type="caution">
    <text evidence="1">The sequence shown here is derived from an EMBL/GenBank/DDBJ whole genome shotgun (WGS) entry which is preliminary data.</text>
</comment>
<organism evidence="1 2">
    <name type="scientific">Rothia endophytica</name>
    <dbReference type="NCBI Taxonomy" id="1324766"/>
    <lineage>
        <taxon>Bacteria</taxon>
        <taxon>Bacillati</taxon>
        <taxon>Actinomycetota</taxon>
        <taxon>Actinomycetes</taxon>
        <taxon>Micrococcales</taxon>
        <taxon>Micrococcaceae</taxon>
        <taxon>Rothia</taxon>
    </lineage>
</organism>
<proteinExistence type="predicted"/>
<dbReference type="EMBL" id="BAABKP010000007">
    <property type="protein sequence ID" value="GAA4800753.1"/>
    <property type="molecule type" value="Genomic_DNA"/>
</dbReference>
<name>A0ABP9BXU1_9MICC</name>